<feature type="region of interest" description="Disordered" evidence="1">
    <location>
        <begin position="49"/>
        <end position="84"/>
    </location>
</feature>
<feature type="region of interest" description="Disordered" evidence="1">
    <location>
        <begin position="416"/>
        <end position="438"/>
    </location>
</feature>
<protein>
    <submittedName>
        <fullName evidence="3">Uncharacterized protein</fullName>
    </submittedName>
</protein>
<evidence type="ECO:0000256" key="2">
    <source>
        <dbReference type="SAM" id="SignalP"/>
    </source>
</evidence>
<evidence type="ECO:0000256" key="1">
    <source>
        <dbReference type="SAM" id="MobiDB-lite"/>
    </source>
</evidence>
<evidence type="ECO:0000313" key="3">
    <source>
        <dbReference type="EMBL" id="KAF7337249.1"/>
    </source>
</evidence>
<keyword evidence="4" id="KW-1185">Reference proteome</keyword>
<dbReference type="EMBL" id="JACAZH010000035">
    <property type="protein sequence ID" value="KAF7337249.1"/>
    <property type="molecule type" value="Genomic_DNA"/>
</dbReference>
<organism evidence="3 4">
    <name type="scientific">Mycena sanguinolenta</name>
    <dbReference type="NCBI Taxonomy" id="230812"/>
    <lineage>
        <taxon>Eukaryota</taxon>
        <taxon>Fungi</taxon>
        <taxon>Dikarya</taxon>
        <taxon>Basidiomycota</taxon>
        <taxon>Agaricomycotina</taxon>
        <taxon>Agaricomycetes</taxon>
        <taxon>Agaricomycetidae</taxon>
        <taxon>Agaricales</taxon>
        <taxon>Marasmiineae</taxon>
        <taxon>Mycenaceae</taxon>
        <taxon>Mycena</taxon>
    </lineage>
</organism>
<gene>
    <name evidence="3" type="ORF">MSAN_02277400</name>
</gene>
<dbReference type="AlphaFoldDB" id="A0A8H6XB42"/>
<sequence>MHLVQPVPVLPALLLVLVLAEPGLGEARNRQAGFESSPLQTPCSRTRVSGCWTSTTSFPPPSTTTRPRSAASPRQGRTPARTPCSGAAYEAHHRFPSISAAAYSAPVPGRAAVAQTADVAVGAGVAADASQTKNSENELVEVLVAVDDGAGTSYAPRIGTFPPRCIFSASSLKCGVRAAVSAVLAGIHMYIADDVPLLGDEWKALRYALGQLLSFTPPGACRFALVEGRVTEAAKPYIRNLQACRASSPPAAPAWCLRRRSHSDSRWGWDDGRRDRRGRLDVRLCLSSDLGKRQLVYTRDMELASHLINIFGGEKKITALTPSPRPIPPPTKNPCIPPSQSPSPHPPSSQIARTHIQCFPAGTFTGRISPNGTSHRRALAANEDEDGGVLRILAEIARLRGVLPLKLVGLLGRHGGGARGRGKAVRRQSEGRRTAAGSALPTRACAEGDVLLHSAVAAGVCWDTLQAWGGCCARTPTLGEGPGAGLEYGRREKMRTGVVLVSTVHSIIRGRGGSGGEGGDKGGDGGTGQGPTIYLGQSQAQEPSEFRTIPRGDVKLVKEVRLSPQSGVVGRQSRGVSVRRAVYHAEIRGDPGTVTVAVYQGNGAEEECRKDVAKYESIWDPHIMQLYGLVRTKGLYAMVFHDELIPYAQFFRRFQHSPISSTYIIGYCPIIKSTQFWEATHFISGVSQKPSAVTHSASDYLNLPGWIQPRTGQLCLDLAQCGAALSSELLWWDAHVLRLENILLDTPDSEDIIISSLSEDQYHELCSQPSIAWHQWFQVSTEHPVGPGIFRSDSQHGTCVRITEPLQILPEEKPHWDDYTEEAPGELLPNLWIRLELNLRFLSYEILKAWLAQANHIFAELQEPEHIEDYVCINRFHFMLQLADERHMPEGYLFVCPPQDFRTGTEARANSYQWPACPAYWSLNPSGADRLSTEDAKSLGFPTIHIETVMHGWSWDCSLYEGLRQFHEGKGFNPYSREVARRLGYPLYEVSSDRTPFPAREVWECDLEDPELCRELCHWL</sequence>
<keyword evidence="2" id="KW-0732">Signal</keyword>
<feature type="region of interest" description="Disordered" evidence="1">
    <location>
        <begin position="319"/>
        <end position="351"/>
    </location>
</feature>
<dbReference type="Proteomes" id="UP000623467">
    <property type="component" value="Unassembled WGS sequence"/>
</dbReference>
<reference evidence="3" key="1">
    <citation type="submission" date="2020-05" db="EMBL/GenBank/DDBJ databases">
        <title>Mycena genomes resolve the evolution of fungal bioluminescence.</title>
        <authorList>
            <person name="Tsai I.J."/>
        </authorList>
    </citation>
    <scope>NUCLEOTIDE SEQUENCE</scope>
    <source>
        <strain evidence="3">160909Yilan</strain>
    </source>
</reference>
<feature type="signal peptide" evidence="2">
    <location>
        <begin position="1"/>
        <end position="27"/>
    </location>
</feature>
<name>A0A8H6XB42_9AGAR</name>
<feature type="region of interest" description="Disordered" evidence="1">
    <location>
        <begin position="509"/>
        <end position="545"/>
    </location>
</feature>
<accession>A0A8H6XB42</accession>
<evidence type="ECO:0000313" key="4">
    <source>
        <dbReference type="Proteomes" id="UP000623467"/>
    </source>
</evidence>
<feature type="compositionally biased region" description="Pro residues" evidence="1">
    <location>
        <begin position="323"/>
        <end position="347"/>
    </location>
</feature>
<feature type="compositionally biased region" description="Low complexity" evidence="1">
    <location>
        <begin position="53"/>
        <end position="74"/>
    </location>
</feature>
<comment type="caution">
    <text evidence="3">The sequence shown here is derived from an EMBL/GenBank/DDBJ whole genome shotgun (WGS) entry which is preliminary data.</text>
</comment>
<feature type="chain" id="PRO_5034394958" evidence="2">
    <location>
        <begin position="28"/>
        <end position="1020"/>
    </location>
</feature>
<proteinExistence type="predicted"/>